<gene>
    <name evidence="9" type="ORF">D3Y57_10370</name>
</gene>
<evidence type="ECO:0000256" key="5">
    <source>
        <dbReference type="ARBA" id="ARBA00022825"/>
    </source>
</evidence>
<feature type="active site" description="Charge relay system" evidence="6">
    <location>
        <position position="75"/>
    </location>
</feature>
<dbReference type="PROSITE" id="PS51257">
    <property type="entry name" value="PROKAR_LIPOPROTEIN"/>
    <property type="match status" value="1"/>
</dbReference>
<dbReference type="AlphaFoldDB" id="A0A494TH62"/>
<feature type="chain" id="PRO_5019741791" evidence="7">
    <location>
        <begin position="21"/>
        <end position="739"/>
    </location>
</feature>
<comment type="similarity">
    <text evidence="1 6">Belongs to the peptidase S8 family.</text>
</comment>
<feature type="signal peptide" evidence="7">
    <location>
        <begin position="1"/>
        <end position="20"/>
    </location>
</feature>
<dbReference type="GO" id="GO:0006508">
    <property type="term" value="P:proteolysis"/>
    <property type="evidence" value="ECO:0007669"/>
    <property type="project" value="UniProtKB-KW"/>
</dbReference>
<dbReference type="Pfam" id="PF00082">
    <property type="entry name" value="Peptidase_S8"/>
    <property type="match status" value="1"/>
</dbReference>
<keyword evidence="4 6" id="KW-0378">Hydrolase</keyword>
<evidence type="ECO:0000256" key="2">
    <source>
        <dbReference type="ARBA" id="ARBA00022670"/>
    </source>
</evidence>
<feature type="domain" description="Peptidase S8/S53" evidence="8">
    <location>
        <begin position="66"/>
        <end position="338"/>
    </location>
</feature>
<keyword evidence="2 6" id="KW-0645">Protease</keyword>
<dbReference type="PANTHER" id="PTHR43806:SF11">
    <property type="entry name" value="CEREVISIN-RELATED"/>
    <property type="match status" value="1"/>
</dbReference>
<dbReference type="PROSITE" id="PS51892">
    <property type="entry name" value="SUBTILASE"/>
    <property type="match status" value="1"/>
</dbReference>
<keyword evidence="3 7" id="KW-0732">Signal</keyword>
<proteinExistence type="inferred from homology"/>
<sequence length="739" mass="74747">MLHSRALLSSSALFSLLALTACGGSGGTPVASTPPPPVDYNTDEYKRSNAAVQAQALAAYQAGSTGAGVTVGVIDSGVDTTSAEFTGRISSLSADLAGSRGLQDESGHGSAVSDVLLGAKNDVGISGIAFAATLLVLRTDTPGSCATATVGAGSDGCTHSDTAIARGLDLAVTARARVVNISLGGEAANSNLRAAIDRATAAGVIIVISAGNEGKTDPGAAANPDPLAQIAIDPIARGLVLIAGATNAAQTLADFSNKAGNSSAFYLTALGVSVRANNNNNMPFLWSGTSFSAPVISGAIALLAQAFPTLTPAQIVDLLLRTATDLGAPGVDSTYGHGELNLAKAFAPQGSLSLANATVPVSLTNNGTLSTAMGDSGQGNLGAAIHDGYGRGYSVDLGGTLRGAPRANRLTGGLDLSSHTAATASGPTTIALSIAGATDSQPLRLSGRDAEGARALAASVVTRIDAHTQFALGFAQGSNGLTNSLTGQSAPAFLVSDGASGSRGFDLAPKGAFAVRRRLGGIGFTLAAESGDVRLWEVGDNGPTSDRYRRYGYGDVSIGIDAAKGPLSVTGRLSHMSERDTVLGARFSAALGGGGATSWFADTQAALKLSESARFNAGWRRGWTQVASGSVRAGSTLMTQAMSFDFEREAVLKSDDSIAIRWSEPLRVTSGSLALTGLGEDTVQFGLAPVGHERDLEGVYFVPIGPGQFTGNVYWRQQPGNYAAAPDDLGAAIRYTFGF</sequence>
<protein>
    <submittedName>
        <fullName evidence="9">Peptidase S8</fullName>
    </submittedName>
</protein>
<dbReference type="Gene3D" id="3.40.50.200">
    <property type="entry name" value="Peptidase S8/S53 domain"/>
    <property type="match status" value="1"/>
</dbReference>
<evidence type="ECO:0000313" key="9">
    <source>
        <dbReference type="EMBL" id="AYJ86293.1"/>
    </source>
</evidence>
<evidence type="ECO:0000256" key="6">
    <source>
        <dbReference type="PROSITE-ProRule" id="PRU01240"/>
    </source>
</evidence>
<dbReference type="GO" id="GO:0004252">
    <property type="term" value="F:serine-type endopeptidase activity"/>
    <property type="evidence" value="ECO:0007669"/>
    <property type="project" value="UniProtKB-UniRule"/>
</dbReference>
<dbReference type="InterPro" id="IPR015500">
    <property type="entry name" value="Peptidase_S8_subtilisin-rel"/>
</dbReference>
<evidence type="ECO:0000256" key="1">
    <source>
        <dbReference type="ARBA" id="ARBA00011073"/>
    </source>
</evidence>
<keyword evidence="10" id="KW-1185">Reference proteome</keyword>
<dbReference type="PANTHER" id="PTHR43806">
    <property type="entry name" value="PEPTIDASE S8"/>
    <property type="match status" value="1"/>
</dbReference>
<dbReference type="RefSeq" id="WP_121152917.1">
    <property type="nucleotide sequence ID" value="NZ_CP032829.1"/>
</dbReference>
<organism evidence="9 10">
    <name type="scientific">Sphingomonas paeninsulae</name>
    <dbReference type="NCBI Taxonomy" id="2319844"/>
    <lineage>
        <taxon>Bacteria</taxon>
        <taxon>Pseudomonadati</taxon>
        <taxon>Pseudomonadota</taxon>
        <taxon>Alphaproteobacteria</taxon>
        <taxon>Sphingomonadales</taxon>
        <taxon>Sphingomonadaceae</taxon>
        <taxon>Sphingomonas</taxon>
    </lineage>
</organism>
<dbReference type="PROSITE" id="PS00138">
    <property type="entry name" value="SUBTILASE_SER"/>
    <property type="match status" value="1"/>
</dbReference>
<name>A0A494TH62_SPHPE</name>
<dbReference type="PRINTS" id="PR00723">
    <property type="entry name" value="SUBTILISIN"/>
</dbReference>
<dbReference type="EMBL" id="CP032829">
    <property type="protein sequence ID" value="AYJ86293.1"/>
    <property type="molecule type" value="Genomic_DNA"/>
</dbReference>
<feature type="active site" description="Charge relay system" evidence="6">
    <location>
        <position position="290"/>
    </location>
</feature>
<reference evidence="9 10" key="1">
    <citation type="submission" date="2018-09" db="EMBL/GenBank/DDBJ databases">
        <title>Sphingomonas peninsula sp. nov., isolated from fildes peninsula, Antarctic soil.</title>
        <authorList>
            <person name="Yingchao G."/>
        </authorList>
    </citation>
    <scope>NUCLEOTIDE SEQUENCE [LARGE SCALE GENOMIC DNA]</scope>
    <source>
        <strain evidence="9 10">YZ-8</strain>
    </source>
</reference>
<dbReference type="OrthoDB" id="5405281at2"/>
<evidence type="ECO:0000256" key="7">
    <source>
        <dbReference type="SAM" id="SignalP"/>
    </source>
</evidence>
<evidence type="ECO:0000313" key="10">
    <source>
        <dbReference type="Proteomes" id="UP000276254"/>
    </source>
</evidence>
<dbReference type="InterPro" id="IPR034061">
    <property type="entry name" value="Peptidases_S8_Autotransporter"/>
</dbReference>
<dbReference type="InterPro" id="IPR000209">
    <property type="entry name" value="Peptidase_S8/S53_dom"/>
</dbReference>
<dbReference type="InterPro" id="IPR050131">
    <property type="entry name" value="Peptidase_S8_subtilisin-like"/>
</dbReference>
<dbReference type="SUPFAM" id="SSF52743">
    <property type="entry name" value="Subtilisin-like"/>
    <property type="match status" value="1"/>
</dbReference>
<evidence type="ECO:0000256" key="3">
    <source>
        <dbReference type="ARBA" id="ARBA00022729"/>
    </source>
</evidence>
<feature type="active site" description="Charge relay system" evidence="6">
    <location>
        <position position="108"/>
    </location>
</feature>
<dbReference type="InterPro" id="IPR036852">
    <property type="entry name" value="Peptidase_S8/S53_dom_sf"/>
</dbReference>
<dbReference type="Proteomes" id="UP000276254">
    <property type="component" value="Chromosome"/>
</dbReference>
<accession>A0A494TH62</accession>
<keyword evidence="5 6" id="KW-0720">Serine protease</keyword>
<dbReference type="CDD" id="cd04848">
    <property type="entry name" value="Peptidases_S8_Autotransporter_serine_protease_like"/>
    <property type="match status" value="1"/>
</dbReference>
<evidence type="ECO:0000256" key="4">
    <source>
        <dbReference type="ARBA" id="ARBA00022801"/>
    </source>
</evidence>
<dbReference type="KEGG" id="spha:D3Y57_10370"/>
<evidence type="ECO:0000259" key="8">
    <source>
        <dbReference type="Pfam" id="PF00082"/>
    </source>
</evidence>
<dbReference type="InterPro" id="IPR023828">
    <property type="entry name" value="Peptidase_S8_Ser-AS"/>
</dbReference>